<dbReference type="RefSeq" id="WP_116688050.1">
    <property type="nucleotide sequence ID" value="NZ_CAWNYD010000007.1"/>
</dbReference>
<dbReference type="InterPro" id="IPR036061">
    <property type="entry name" value="CheW-like_dom_sf"/>
</dbReference>
<sequence length="408" mass="44784">MAITRARARAERVLQNYLDELLADEDFLANAAEIEPSLEKTQPDTKHQPLSLPEVSATPMAMNDAVTASTKTNPSVIAPAAVKPALSSLETQLLDVKHQSALDTQLDRALQQATLPEYPLLHVNEPAANSELMPAVPDREIAAKLDTAFEDAFAGVVHESLHTLADLEPLGDGLIPVISPALEIEPLLEVEFDRHHQLQQNKIIEQAAIETIAEPMIEQQVESVVAVTTGTEKCNKIQEIDSKAEVAAEESFQCLVFQIEGMSLAVRLDALGGIHKQTSAPVKLPGQPKWYRGVYKGERGNIQVVDTKNWIMGKMPDQELAGDADKEFLLLQIADTRWGLMCDSVDGTEMIQTSAVRWRESTNSRPWLAGMLVNRMCALLDLKALSGLLDQAENSTEKERCDDTGCHD</sequence>
<dbReference type="Proteomes" id="UP000244906">
    <property type="component" value="Unassembled WGS sequence"/>
</dbReference>
<dbReference type="InterPro" id="IPR014506">
    <property type="entry name" value="UCP020479_CheW"/>
</dbReference>
<dbReference type="EMBL" id="QDDL01000007">
    <property type="protein sequence ID" value="PVZ66686.1"/>
    <property type="molecule type" value="Genomic_DNA"/>
</dbReference>
<keyword evidence="3" id="KW-1185">Reference proteome</keyword>
<evidence type="ECO:0000259" key="1">
    <source>
        <dbReference type="PROSITE" id="PS50851"/>
    </source>
</evidence>
<dbReference type="SUPFAM" id="SSF50341">
    <property type="entry name" value="CheW-like"/>
    <property type="match status" value="1"/>
</dbReference>
<gene>
    <name evidence="2" type="ORF">DC094_15565</name>
</gene>
<comment type="caution">
    <text evidence="2">The sequence shown here is derived from an EMBL/GenBank/DDBJ whole genome shotgun (WGS) entry which is preliminary data.</text>
</comment>
<feature type="domain" description="CheW-like" evidence="1">
    <location>
        <begin position="251"/>
        <end position="391"/>
    </location>
</feature>
<dbReference type="AlphaFoldDB" id="A0A2V1GXM7"/>
<dbReference type="Gene3D" id="2.30.30.40">
    <property type="entry name" value="SH3 Domains"/>
    <property type="match status" value="1"/>
</dbReference>
<dbReference type="PIRSF" id="PIRSF020479">
    <property type="entry name" value="UCP020479_CheW"/>
    <property type="match status" value="1"/>
</dbReference>
<organism evidence="2 3">
    <name type="scientific">Pelagibaculum spongiae</name>
    <dbReference type="NCBI Taxonomy" id="2080658"/>
    <lineage>
        <taxon>Bacteria</taxon>
        <taxon>Pseudomonadati</taxon>
        <taxon>Pseudomonadota</taxon>
        <taxon>Gammaproteobacteria</taxon>
        <taxon>Oceanospirillales</taxon>
        <taxon>Pelagibaculum</taxon>
    </lineage>
</organism>
<reference evidence="2 3" key="1">
    <citation type="submission" date="2018-04" db="EMBL/GenBank/DDBJ databases">
        <title>Thalassorhabdus spongiae gen. nov., sp. nov., isolated from a marine sponge in South-West Iceland.</title>
        <authorList>
            <person name="Knobloch S."/>
            <person name="Daussin A."/>
            <person name="Johannsson R."/>
            <person name="Marteinsson V.T."/>
        </authorList>
    </citation>
    <scope>NUCLEOTIDE SEQUENCE [LARGE SCALE GENOMIC DNA]</scope>
    <source>
        <strain evidence="2 3">Hp12</strain>
    </source>
</reference>
<name>A0A2V1GXM7_9GAMM</name>
<accession>A0A2V1GXM7</accession>
<dbReference type="InterPro" id="IPR002545">
    <property type="entry name" value="CheW-lke_dom"/>
</dbReference>
<dbReference type="Gene3D" id="2.40.50.180">
    <property type="entry name" value="CheA-289, Domain 4"/>
    <property type="match status" value="1"/>
</dbReference>
<dbReference type="GO" id="GO:0007165">
    <property type="term" value="P:signal transduction"/>
    <property type="evidence" value="ECO:0007669"/>
    <property type="project" value="InterPro"/>
</dbReference>
<dbReference type="SMART" id="SM00260">
    <property type="entry name" value="CheW"/>
    <property type="match status" value="1"/>
</dbReference>
<proteinExistence type="predicted"/>
<dbReference type="GO" id="GO:0006935">
    <property type="term" value="P:chemotaxis"/>
    <property type="evidence" value="ECO:0007669"/>
    <property type="project" value="InterPro"/>
</dbReference>
<evidence type="ECO:0000313" key="2">
    <source>
        <dbReference type="EMBL" id="PVZ66686.1"/>
    </source>
</evidence>
<dbReference type="PROSITE" id="PS50851">
    <property type="entry name" value="CHEW"/>
    <property type="match status" value="1"/>
</dbReference>
<evidence type="ECO:0000313" key="3">
    <source>
        <dbReference type="Proteomes" id="UP000244906"/>
    </source>
</evidence>
<dbReference type="Pfam" id="PF01584">
    <property type="entry name" value="CheW"/>
    <property type="match status" value="1"/>
</dbReference>
<protein>
    <recommendedName>
        <fullName evidence="1">CheW-like domain-containing protein</fullName>
    </recommendedName>
</protein>
<dbReference type="OrthoDB" id="5565759at2"/>